<sequence>MRLKSGLVADSLLRRATGLGLGAYMAARGDEDRGGIVLKLVGAGYRTRLLERTTDMDGRTVWRPIGPADGAAETDMDDRLRRRRAVDGDMWVLEIEDPKGVYPLDDPVEDAL</sequence>
<dbReference type="Gene3D" id="3.40.1530.20">
    <property type="entry name" value="Protein of unknown function (DUF1491)"/>
    <property type="match status" value="1"/>
</dbReference>
<dbReference type="RefSeq" id="WP_170163910.1">
    <property type="nucleotide sequence ID" value="NZ_REFR01000015.1"/>
</dbReference>
<dbReference type="EMBL" id="REFR01000015">
    <property type="protein sequence ID" value="RMB01899.1"/>
    <property type="molecule type" value="Genomic_DNA"/>
</dbReference>
<dbReference type="InterPro" id="IPR009964">
    <property type="entry name" value="DUF1491"/>
</dbReference>
<accession>A0A3M0C492</accession>
<evidence type="ECO:0000313" key="2">
    <source>
        <dbReference type="Proteomes" id="UP000271227"/>
    </source>
</evidence>
<comment type="caution">
    <text evidence="1">The sequence shown here is derived from an EMBL/GenBank/DDBJ whole genome shotgun (WGS) entry which is preliminary data.</text>
</comment>
<dbReference type="Proteomes" id="UP000271227">
    <property type="component" value="Unassembled WGS sequence"/>
</dbReference>
<dbReference type="AlphaFoldDB" id="A0A3M0C492"/>
<gene>
    <name evidence="1" type="ORF">BXY39_3407</name>
</gene>
<name>A0A3M0C492_9PROT</name>
<evidence type="ECO:0008006" key="3">
    <source>
        <dbReference type="Google" id="ProtNLM"/>
    </source>
</evidence>
<evidence type="ECO:0000313" key="1">
    <source>
        <dbReference type="EMBL" id="RMB01899.1"/>
    </source>
</evidence>
<proteinExistence type="predicted"/>
<reference evidence="1 2" key="1">
    <citation type="submission" date="2018-10" db="EMBL/GenBank/DDBJ databases">
        <title>Genomic Encyclopedia of Archaeal and Bacterial Type Strains, Phase II (KMG-II): from individual species to whole genera.</title>
        <authorList>
            <person name="Goeker M."/>
        </authorList>
    </citation>
    <scope>NUCLEOTIDE SEQUENCE [LARGE SCALE GENOMIC DNA]</scope>
    <source>
        <strain evidence="1 2">DSM 25217</strain>
    </source>
</reference>
<keyword evidence="2" id="KW-1185">Reference proteome</keyword>
<organism evidence="1 2">
    <name type="scientific">Eilatimonas milleporae</name>
    <dbReference type="NCBI Taxonomy" id="911205"/>
    <lineage>
        <taxon>Bacteria</taxon>
        <taxon>Pseudomonadati</taxon>
        <taxon>Pseudomonadota</taxon>
        <taxon>Alphaproteobacteria</taxon>
        <taxon>Kordiimonadales</taxon>
        <taxon>Kordiimonadaceae</taxon>
        <taxon>Eilatimonas</taxon>
    </lineage>
</organism>
<protein>
    <recommendedName>
        <fullName evidence="3">DUF1491 family protein</fullName>
    </recommendedName>
</protein>
<dbReference type="Pfam" id="PF07372">
    <property type="entry name" value="DUF1491"/>
    <property type="match status" value="1"/>
</dbReference>
<dbReference type="InParanoid" id="A0A3M0C492"/>